<dbReference type="InterPro" id="IPR041881">
    <property type="entry name" value="PqqD_sf"/>
</dbReference>
<dbReference type="Pfam" id="PF05402">
    <property type="entry name" value="PqqD"/>
    <property type="match status" value="1"/>
</dbReference>
<protein>
    <recommendedName>
        <fullName evidence="3">PqqD family protein</fullName>
    </recommendedName>
</protein>
<proteinExistence type="predicted"/>
<keyword evidence="2" id="KW-1185">Reference proteome</keyword>
<sequence length="107" mass="11258">MARIWRRGRRVAEVVSEDGARAAVLHLDADRPLVLTDSAARIWCLVDGIRTQDGIRADLAAEYGAGPGTPLSDEIGREVDRFLAELAARGLIEDASGEAGSAAGSDA</sequence>
<gene>
    <name evidence="1" type="ORF">SCMU_31830</name>
</gene>
<dbReference type="Gene3D" id="1.10.10.1150">
    <property type="entry name" value="Coenzyme PQQ synthesis protein D (PqqD)"/>
    <property type="match status" value="1"/>
</dbReference>
<dbReference type="RefSeq" id="WP_229230053.1">
    <property type="nucleotide sequence ID" value="NZ_AP024525.1"/>
</dbReference>
<evidence type="ECO:0000313" key="1">
    <source>
        <dbReference type="EMBL" id="BCT77341.1"/>
    </source>
</evidence>
<evidence type="ECO:0008006" key="3">
    <source>
        <dbReference type="Google" id="ProtNLM"/>
    </source>
</evidence>
<accession>A0ABM7PYW6</accession>
<organism evidence="1 2">
    <name type="scientific">Sinomonas cyclohexanicum</name>
    <name type="common">Corynebacterium cyclohexanicum</name>
    <dbReference type="NCBI Taxonomy" id="322009"/>
    <lineage>
        <taxon>Bacteria</taxon>
        <taxon>Bacillati</taxon>
        <taxon>Actinomycetota</taxon>
        <taxon>Actinomycetes</taxon>
        <taxon>Micrococcales</taxon>
        <taxon>Micrococcaceae</taxon>
        <taxon>Sinomonas</taxon>
    </lineage>
</organism>
<dbReference type="InterPro" id="IPR008792">
    <property type="entry name" value="PQQD"/>
</dbReference>
<dbReference type="EMBL" id="AP024525">
    <property type="protein sequence ID" value="BCT77341.1"/>
    <property type="molecule type" value="Genomic_DNA"/>
</dbReference>
<dbReference type="Proteomes" id="UP001319861">
    <property type="component" value="Chromosome"/>
</dbReference>
<name>A0ABM7PYW6_SINCY</name>
<evidence type="ECO:0000313" key="2">
    <source>
        <dbReference type="Proteomes" id="UP001319861"/>
    </source>
</evidence>
<reference evidence="1 2" key="1">
    <citation type="journal article" date="2021" name="J. Biosci. Bioeng.">
        <title>Identification and characterization of a chc gene cluster responsible for the aromatization pathway of cyclohexanecarboxylate degradation in Sinomonas cyclohexanicum ATCC 51369.</title>
        <authorList>
            <person name="Yamamoto T."/>
            <person name="Hasegawa Y."/>
            <person name="Lau P.C.K."/>
            <person name="Iwaki H."/>
        </authorList>
    </citation>
    <scope>NUCLEOTIDE SEQUENCE [LARGE SCALE GENOMIC DNA]</scope>
    <source>
        <strain evidence="1 2">ATCC 51369</strain>
    </source>
</reference>